<dbReference type="SMART" id="SM00228">
    <property type="entry name" value="PDZ"/>
    <property type="match status" value="1"/>
</dbReference>
<evidence type="ECO:0000313" key="3">
    <source>
        <dbReference type="EMBL" id="AIR88531.1"/>
    </source>
</evidence>
<dbReference type="SUPFAM" id="SSF50156">
    <property type="entry name" value="PDZ domain-like"/>
    <property type="match status" value="1"/>
</dbReference>
<dbReference type="CDD" id="cd06779">
    <property type="entry name" value="cpPDZ_Deg_HtrA-like"/>
    <property type="match status" value="1"/>
</dbReference>
<dbReference type="RefSeq" id="WP_038411231.1">
    <property type="nucleotide sequence ID" value="NZ_CP009455.1"/>
</dbReference>
<evidence type="ECO:0000256" key="1">
    <source>
        <dbReference type="SAM" id="MobiDB-lite"/>
    </source>
</evidence>
<dbReference type="Gene3D" id="2.30.42.10">
    <property type="match status" value="1"/>
</dbReference>
<dbReference type="EMBL" id="CP009455">
    <property type="protein sequence ID" value="AIR88531.1"/>
    <property type="molecule type" value="Genomic_DNA"/>
</dbReference>
<dbReference type="PROSITE" id="PS51257">
    <property type="entry name" value="PROKAR_LIPOPROTEIN"/>
    <property type="match status" value="1"/>
</dbReference>
<protein>
    <recommendedName>
        <fullName evidence="2">PDZ domain-containing protein</fullName>
    </recommendedName>
</protein>
<organism evidence="3 4">
    <name type="scientific">Pseudomonas cremoricolorata</name>
    <dbReference type="NCBI Taxonomy" id="157783"/>
    <lineage>
        <taxon>Bacteria</taxon>
        <taxon>Pseudomonadati</taxon>
        <taxon>Pseudomonadota</taxon>
        <taxon>Gammaproteobacteria</taxon>
        <taxon>Pseudomonadales</taxon>
        <taxon>Pseudomonadaceae</taxon>
        <taxon>Pseudomonas</taxon>
    </lineage>
</organism>
<dbReference type="Pfam" id="PF13180">
    <property type="entry name" value="PDZ_2"/>
    <property type="match status" value="1"/>
</dbReference>
<dbReference type="Proteomes" id="UP000029493">
    <property type="component" value="Chromosome"/>
</dbReference>
<evidence type="ECO:0000259" key="2">
    <source>
        <dbReference type="SMART" id="SM00228"/>
    </source>
</evidence>
<gene>
    <name evidence="3" type="ORF">LK03_04360</name>
</gene>
<feature type="domain" description="PDZ" evidence="2">
    <location>
        <begin position="175"/>
        <end position="253"/>
    </location>
</feature>
<dbReference type="eggNOG" id="COG0265">
    <property type="taxonomic scope" value="Bacteria"/>
</dbReference>
<dbReference type="AlphaFoldDB" id="A0A089WIV3"/>
<sequence length="271" mass="30038">MDFRSGLAGVLALIALSGCTVNPYSRSYVANNYGYDIRTNRVAPAPEQPDISRIVYSELESTNESLRRRGFQSLGYSSFKTEDDAADSMAVEQAKSIGADLVVIIDHELARSYTRTREVSEPVGNSESVTTVRDEKGRATGETATTRTVLYETRYVSSTVDIYDYGAFYWIRTNTGLGVQLTRLSPTLAKTPETANGARIDMVIYDSPADRADLRENDIIESVDGKTVTSPYVFEDYPYVPGQALKLVITRDNKKLEKTLIAGERPNIPMK</sequence>
<name>A0A089WIV3_9PSED</name>
<dbReference type="InterPro" id="IPR036034">
    <property type="entry name" value="PDZ_sf"/>
</dbReference>
<evidence type="ECO:0000313" key="4">
    <source>
        <dbReference type="Proteomes" id="UP000029493"/>
    </source>
</evidence>
<proteinExistence type="predicted"/>
<dbReference type="KEGG" id="psw:LK03_04360"/>
<dbReference type="STRING" id="157783.LK03_04360"/>
<feature type="region of interest" description="Disordered" evidence="1">
    <location>
        <begin position="116"/>
        <end position="142"/>
    </location>
</feature>
<keyword evidence="4" id="KW-1185">Reference proteome</keyword>
<reference evidence="3 4" key="1">
    <citation type="submission" date="2014-09" db="EMBL/GenBank/DDBJ databases">
        <authorList>
            <person name="Chan K.-G."/>
        </authorList>
    </citation>
    <scope>NUCLEOTIDE SEQUENCE [LARGE SCALE GENOMIC DNA]</scope>
    <source>
        <strain evidence="3 4">ND07</strain>
    </source>
</reference>
<accession>A0A089WIV3</accession>
<dbReference type="InterPro" id="IPR001478">
    <property type="entry name" value="PDZ"/>
</dbReference>